<evidence type="ECO:0000313" key="14">
    <source>
        <dbReference type="Proteomes" id="UP001519289"/>
    </source>
</evidence>
<evidence type="ECO:0000256" key="8">
    <source>
        <dbReference type="RuleBase" id="RU003355"/>
    </source>
</evidence>
<dbReference type="EMBL" id="JAGGLG010000050">
    <property type="protein sequence ID" value="MBP2020133.1"/>
    <property type="molecule type" value="Genomic_DNA"/>
</dbReference>
<dbReference type="Gene3D" id="3.30.160.710">
    <property type="match status" value="1"/>
</dbReference>
<dbReference type="InterPro" id="IPR050131">
    <property type="entry name" value="Peptidase_S8_subtilisin-like"/>
</dbReference>
<evidence type="ECO:0000256" key="6">
    <source>
        <dbReference type="ARBA" id="ARBA00022825"/>
    </source>
</evidence>
<dbReference type="Pfam" id="PF02225">
    <property type="entry name" value="PA"/>
    <property type="match status" value="1"/>
</dbReference>
<evidence type="ECO:0000256" key="5">
    <source>
        <dbReference type="ARBA" id="ARBA00022801"/>
    </source>
</evidence>
<keyword evidence="14" id="KW-1185">Reference proteome</keyword>
<feature type="active site" description="Charge relay system" evidence="7">
    <location>
        <position position="268"/>
    </location>
</feature>
<feature type="chain" id="PRO_5045953373" evidence="9">
    <location>
        <begin position="28"/>
        <end position="1376"/>
    </location>
</feature>
<dbReference type="RefSeq" id="WP_209468233.1">
    <property type="nucleotide sequence ID" value="NZ_JAGGLG010000050.1"/>
</dbReference>
<feature type="domain" description="Peptidase S8/S53" evidence="10">
    <location>
        <begin position="190"/>
        <end position="652"/>
    </location>
</feature>
<dbReference type="InterPro" id="IPR003137">
    <property type="entry name" value="PA_domain"/>
</dbReference>
<feature type="domain" description="MBG" evidence="12">
    <location>
        <begin position="1187"/>
        <end position="1259"/>
    </location>
</feature>
<keyword evidence="2" id="KW-0134">Cell wall</keyword>
<dbReference type="PROSITE" id="PS00137">
    <property type="entry name" value="SUBTILASE_HIS"/>
    <property type="match status" value="1"/>
</dbReference>
<evidence type="ECO:0000256" key="7">
    <source>
        <dbReference type="PROSITE-ProRule" id="PRU01240"/>
    </source>
</evidence>
<organism evidence="13 14">
    <name type="scientific">Symbiobacterium terraclitae</name>
    <dbReference type="NCBI Taxonomy" id="557451"/>
    <lineage>
        <taxon>Bacteria</taxon>
        <taxon>Bacillati</taxon>
        <taxon>Bacillota</taxon>
        <taxon>Clostridia</taxon>
        <taxon>Eubacteriales</taxon>
        <taxon>Symbiobacteriaceae</taxon>
        <taxon>Symbiobacterium</taxon>
    </lineage>
</organism>
<accession>A0ABS4JX78</accession>
<dbReference type="InterPro" id="IPR041286">
    <property type="entry name" value="MBG_2"/>
</dbReference>
<dbReference type="InterPro" id="IPR036852">
    <property type="entry name" value="Peptidase_S8/S53_dom_sf"/>
</dbReference>
<keyword evidence="2" id="KW-0964">Secreted</keyword>
<protein>
    <submittedName>
        <fullName evidence="13">Subtilisin family serine protease</fullName>
    </submittedName>
</protein>
<feature type="signal peptide" evidence="9">
    <location>
        <begin position="1"/>
        <end position="27"/>
    </location>
</feature>
<gene>
    <name evidence="13" type="ORF">J2Z79_003587</name>
</gene>
<dbReference type="PRINTS" id="PR00723">
    <property type="entry name" value="SUBTILISIN"/>
</dbReference>
<dbReference type="InterPro" id="IPR015500">
    <property type="entry name" value="Peptidase_S8_subtilisin-rel"/>
</dbReference>
<keyword evidence="5 7" id="KW-0378">Hydrolase</keyword>
<comment type="similarity">
    <text evidence="1 7 8">Belongs to the peptidase S8 family.</text>
</comment>
<dbReference type="Gene3D" id="3.40.50.200">
    <property type="entry name" value="Peptidase S8/S53 domain"/>
    <property type="match status" value="1"/>
</dbReference>
<dbReference type="PANTHER" id="PTHR43806:SF11">
    <property type="entry name" value="CEREVISIN-RELATED"/>
    <property type="match status" value="1"/>
</dbReference>
<keyword evidence="4 9" id="KW-0732">Signal</keyword>
<keyword evidence="3 7" id="KW-0645">Protease</keyword>
<dbReference type="PANTHER" id="PTHR43806">
    <property type="entry name" value="PEPTIDASE S8"/>
    <property type="match status" value="1"/>
</dbReference>
<dbReference type="PROSITE" id="PS51892">
    <property type="entry name" value="SUBTILASE"/>
    <property type="match status" value="1"/>
</dbReference>
<feature type="active site" description="Charge relay system" evidence="7">
    <location>
        <position position="612"/>
    </location>
</feature>
<reference evidence="13 14" key="1">
    <citation type="submission" date="2021-03" db="EMBL/GenBank/DDBJ databases">
        <title>Genomic Encyclopedia of Type Strains, Phase IV (KMG-IV): sequencing the most valuable type-strain genomes for metagenomic binning, comparative biology and taxonomic classification.</title>
        <authorList>
            <person name="Goeker M."/>
        </authorList>
    </citation>
    <scope>NUCLEOTIDE SEQUENCE [LARGE SCALE GENOMIC DNA]</scope>
    <source>
        <strain evidence="13 14">DSM 27138</strain>
    </source>
</reference>
<dbReference type="GO" id="GO:0008233">
    <property type="term" value="F:peptidase activity"/>
    <property type="evidence" value="ECO:0007669"/>
    <property type="project" value="UniProtKB-KW"/>
</dbReference>
<dbReference type="InterPro" id="IPR023828">
    <property type="entry name" value="Peptidase_S8_Ser-AS"/>
</dbReference>
<evidence type="ECO:0000256" key="3">
    <source>
        <dbReference type="ARBA" id="ARBA00022670"/>
    </source>
</evidence>
<dbReference type="InterPro" id="IPR023827">
    <property type="entry name" value="Peptidase_S8_Asp-AS"/>
</dbReference>
<evidence type="ECO:0000313" key="13">
    <source>
        <dbReference type="EMBL" id="MBP2020133.1"/>
    </source>
</evidence>
<feature type="active site" description="Charge relay system" evidence="7">
    <location>
        <position position="199"/>
    </location>
</feature>
<name>A0ABS4JX78_9FIRM</name>
<dbReference type="Proteomes" id="UP001519289">
    <property type="component" value="Unassembled WGS sequence"/>
</dbReference>
<comment type="caution">
    <text evidence="13">The sequence shown here is derived from an EMBL/GenBank/DDBJ whole genome shotgun (WGS) entry which is preliminary data.</text>
</comment>
<dbReference type="CDD" id="cd07474">
    <property type="entry name" value="Peptidases_S8_subtilisin_Vpr-like"/>
    <property type="match status" value="1"/>
</dbReference>
<sequence length="1376" mass="144852">MGVVKRVLSSLMAASMLVSLSSGLALASSPDQPGGEAPRVPLAERVSTEKNYEMVSNEDTAGSGGVRQYMVELEGPSGVELYVEARERGLQKQDLARAGREALSGIERAQSDVLRAIRSLKTPAKVEVLYQVKNVLNGIAVRTDEAGAELIRQIPGVKSVTVMELHERSHTNSVPLIGGPKVWESFGVLGEGIKVAVIDTGIDYLHTNFGGPGTPEAYELDTTTLNEYFPNAKVAGGWDFAGDAYNGSNQPRPDPNPLDCRYELGGGHGTHVAGTIAGYGVNADGTTYRGPYDRSIPLDSMRIGPGVAPLAELYALRVFGCTGSTGLTVAALDWIVDPNGDGDYSDRMDVANLSLGSAFGGPDDPSSRAANNAALAGVLLAISAGNSGDVYYISGSPGSAVRAVTVAAQVDALDVVDGFRIESPASIAGLYGGSVGQSYNWGAMEEPVTAPVTYDPDNPAGCSAWPEGALAGQIVLVDWVPDGHETFPCGSAVRANNATAAGAVGIIMAENVPFLTTAIAGNAAIPSILTTSTAGEAIKSELGSGVVATLSNEWLNSGRVYAPEREDTLASFSSRGPTKGNGLKPDIAAPGYSIFSARSGSGSEGVSFNGTSMAAPHMAGVLALLRDKNRDWSVEEIKAAAMNTAGHDIYQDLGPSGDRYGQSRVGAGRVDAAAAVAQEVVAYSADAPGAVSVSFGAVEVVGTATFERTVRVVNHGDRTVTYRPSVDMFVEIPGLAYSFPDGNVTVPARGSATFRVRLTADAAQMRATHDPTISETQNSYPRQWIPEHSGVILLKPVNDVAGARATLRVPVYVTARPAADVNTAEQSLTFTGDEGESTLTLTGTGLNTGGFSRYDYNALVTPFELQHVGTVQSLDKASGIGPSAVTAVLQYAGVTTDARAIAAEGRQLSESDLYFGIVAHADWSTPANEVTYEVQVRPEGSTQTYYLRNSRNAVQSGGSTTYYDVMLACVTAGCFLNTNGVDPLLQSGVFNNNVMILPARVTWLGLDDTKTRFQWRVRATHYRFGLIDETPWYTYDYANPGLDFTDGAEGQPTYFADPGRGIPVAFNRAAYEANGSKGVLLLHNLNARGNRAQVVGINAAPADTGFVDPPESKTYGDEPFTVTARNEKAVIGSLRQDVCEVGPTENGTATVTVLTAGDCVLRAQFTGDDTAAPAYADLVIPVRKADLTITPQSVTRLVGQENPELTGTVTGFVAGDEELVRVRYATAATAASPVGNYPIKVHFDDPEGRLDNYNVIIHPAFVTVVDELAEAVFDPDLGEEQPAGGFTIGFRWLVNGEPGENPSATVRIVDADSGGVITAFVANGGGLTYEDGAYRVQFEPARYGLGPGDRVTIQIYVNRKLQNQITITLVEEAVTE</sequence>
<dbReference type="SUPFAM" id="SSF52743">
    <property type="entry name" value="Subtilisin-like"/>
    <property type="match status" value="1"/>
</dbReference>
<dbReference type="InterPro" id="IPR034213">
    <property type="entry name" value="S8_Vpr-like"/>
</dbReference>
<dbReference type="InterPro" id="IPR022398">
    <property type="entry name" value="Peptidase_S8_His-AS"/>
</dbReference>
<dbReference type="Pfam" id="PF18676">
    <property type="entry name" value="MBG_2"/>
    <property type="match status" value="1"/>
</dbReference>
<dbReference type="Pfam" id="PF00082">
    <property type="entry name" value="Peptidase_S8"/>
    <property type="match status" value="1"/>
</dbReference>
<evidence type="ECO:0000259" key="12">
    <source>
        <dbReference type="Pfam" id="PF18676"/>
    </source>
</evidence>
<evidence type="ECO:0000256" key="2">
    <source>
        <dbReference type="ARBA" id="ARBA00022512"/>
    </source>
</evidence>
<dbReference type="Gene3D" id="3.50.30.30">
    <property type="match status" value="1"/>
</dbReference>
<evidence type="ECO:0000256" key="1">
    <source>
        <dbReference type="ARBA" id="ARBA00011073"/>
    </source>
</evidence>
<keyword evidence="6 7" id="KW-0720">Serine protease</keyword>
<evidence type="ECO:0000259" key="10">
    <source>
        <dbReference type="Pfam" id="PF00082"/>
    </source>
</evidence>
<dbReference type="PROSITE" id="PS00138">
    <property type="entry name" value="SUBTILASE_SER"/>
    <property type="match status" value="1"/>
</dbReference>
<dbReference type="GO" id="GO:0006508">
    <property type="term" value="P:proteolysis"/>
    <property type="evidence" value="ECO:0007669"/>
    <property type="project" value="UniProtKB-KW"/>
</dbReference>
<evidence type="ECO:0000259" key="11">
    <source>
        <dbReference type="Pfam" id="PF02225"/>
    </source>
</evidence>
<evidence type="ECO:0000256" key="4">
    <source>
        <dbReference type="ARBA" id="ARBA00022729"/>
    </source>
</evidence>
<feature type="domain" description="PA" evidence="11">
    <location>
        <begin position="448"/>
        <end position="538"/>
    </location>
</feature>
<evidence type="ECO:0000256" key="9">
    <source>
        <dbReference type="SAM" id="SignalP"/>
    </source>
</evidence>
<proteinExistence type="inferred from homology"/>
<dbReference type="InterPro" id="IPR000209">
    <property type="entry name" value="Peptidase_S8/S53_dom"/>
</dbReference>
<dbReference type="PROSITE" id="PS00136">
    <property type="entry name" value="SUBTILASE_ASP"/>
    <property type="match status" value="1"/>
</dbReference>